<accession>A0A2K2G536</accession>
<gene>
    <name evidence="2" type="ORF">A8V01_12415</name>
</gene>
<feature type="region of interest" description="Disordered" evidence="1">
    <location>
        <begin position="44"/>
        <end position="63"/>
    </location>
</feature>
<dbReference type="OrthoDB" id="7510996at2"/>
<proteinExistence type="predicted"/>
<evidence type="ECO:0000256" key="1">
    <source>
        <dbReference type="SAM" id="MobiDB-lite"/>
    </source>
</evidence>
<name>A0A2K2G536_9SPHN</name>
<reference evidence="2 3" key="1">
    <citation type="submission" date="2016-05" db="EMBL/GenBank/DDBJ databases">
        <title>Complete genome sequence of Novosphingobium guangzhouense SA925(T).</title>
        <authorList>
            <person name="Sha S."/>
        </authorList>
    </citation>
    <scope>NUCLEOTIDE SEQUENCE [LARGE SCALE GENOMIC DNA]</scope>
    <source>
        <strain evidence="2 3">SA925</strain>
    </source>
</reference>
<keyword evidence="3" id="KW-1185">Reference proteome</keyword>
<dbReference type="Proteomes" id="UP000236327">
    <property type="component" value="Unassembled WGS sequence"/>
</dbReference>
<organism evidence="2 3">
    <name type="scientific">Novosphingobium guangzhouense</name>
    <dbReference type="NCBI Taxonomy" id="1850347"/>
    <lineage>
        <taxon>Bacteria</taxon>
        <taxon>Pseudomonadati</taxon>
        <taxon>Pseudomonadota</taxon>
        <taxon>Alphaproteobacteria</taxon>
        <taxon>Sphingomonadales</taxon>
        <taxon>Sphingomonadaceae</taxon>
        <taxon>Novosphingobium</taxon>
    </lineage>
</organism>
<evidence type="ECO:0008006" key="4">
    <source>
        <dbReference type="Google" id="ProtNLM"/>
    </source>
</evidence>
<dbReference type="EMBL" id="LYMM01000003">
    <property type="protein sequence ID" value="PNU06153.1"/>
    <property type="molecule type" value="Genomic_DNA"/>
</dbReference>
<protein>
    <recommendedName>
        <fullName evidence="4">Argininosuccinate lyase</fullName>
    </recommendedName>
</protein>
<dbReference type="AlphaFoldDB" id="A0A2K2G536"/>
<evidence type="ECO:0000313" key="3">
    <source>
        <dbReference type="Proteomes" id="UP000236327"/>
    </source>
</evidence>
<dbReference type="PROSITE" id="PS51257">
    <property type="entry name" value="PROKAR_LIPOPROTEIN"/>
    <property type="match status" value="1"/>
</dbReference>
<dbReference type="RefSeq" id="WP_103094585.1">
    <property type="nucleotide sequence ID" value="NZ_LYMM01000003.1"/>
</dbReference>
<feature type="compositionally biased region" description="Low complexity" evidence="1">
    <location>
        <begin position="52"/>
        <end position="63"/>
    </location>
</feature>
<comment type="caution">
    <text evidence="2">The sequence shown here is derived from an EMBL/GenBank/DDBJ whole genome shotgun (WGS) entry which is preliminary data.</text>
</comment>
<sequence>MRIALLAALGAVVLLSACKREPTFDERYDTANKAIVDRAKQIDAQIAGTGTPPAESAEPSSAP</sequence>
<evidence type="ECO:0000313" key="2">
    <source>
        <dbReference type="EMBL" id="PNU06153.1"/>
    </source>
</evidence>